<dbReference type="EMBL" id="CM017612">
    <property type="protein sequence ID" value="TYI35729.1"/>
    <property type="molecule type" value="Genomic_DNA"/>
</dbReference>
<organism evidence="2 3">
    <name type="scientific">Gossypium tomentosum</name>
    <name type="common">Hawaiian cotton</name>
    <name type="synonym">Gossypium sandvicense</name>
    <dbReference type="NCBI Taxonomy" id="34277"/>
    <lineage>
        <taxon>Eukaryota</taxon>
        <taxon>Viridiplantae</taxon>
        <taxon>Streptophyta</taxon>
        <taxon>Embryophyta</taxon>
        <taxon>Tracheophyta</taxon>
        <taxon>Spermatophyta</taxon>
        <taxon>Magnoliopsida</taxon>
        <taxon>eudicotyledons</taxon>
        <taxon>Gunneridae</taxon>
        <taxon>Pentapetalae</taxon>
        <taxon>rosids</taxon>
        <taxon>malvids</taxon>
        <taxon>Malvales</taxon>
        <taxon>Malvaceae</taxon>
        <taxon>Malvoideae</taxon>
        <taxon>Gossypium</taxon>
    </lineage>
</organism>
<dbReference type="AlphaFoldDB" id="A0A5D2R4W9"/>
<accession>A0A5D2R4W9</accession>
<protein>
    <submittedName>
        <fullName evidence="2">Uncharacterized protein</fullName>
    </submittedName>
</protein>
<dbReference type="Proteomes" id="UP000322667">
    <property type="component" value="Chromosome A03"/>
</dbReference>
<gene>
    <name evidence="2" type="ORF">ES332_A03G096100v1</name>
</gene>
<proteinExistence type="predicted"/>
<keyword evidence="1" id="KW-0732">Signal</keyword>
<reference evidence="2 3" key="1">
    <citation type="submission" date="2019-07" db="EMBL/GenBank/DDBJ databases">
        <title>WGS assembly of Gossypium tomentosum.</title>
        <authorList>
            <person name="Chen Z.J."/>
            <person name="Sreedasyam A."/>
            <person name="Ando A."/>
            <person name="Song Q."/>
            <person name="De L."/>
            <person name="Hulse-Kemp A."/>
            <person name="Ding M."/>
            <person name="Ye W."/>
            <person name="Kirkbride R."/>
            <person name="Jenkins J."/>
            <person name="Plott C."/>
            <person name="Lovell J."/>
            <person name="Lin Y.-M."/>
            <person name="Vaughn R."/>
            <person name="Liu B."/>
            <person name="Li W."/>
            <person name="Simpson S."/>
            <person name="Scheffler B."/>
            <person name="Saski C."/>
            <person name="Grover C."/>
            <person name="Hu G."/>
            <person name="Conover J."/>
            <person name="Carlson J."/>
            <person name="Shu S."/>
            <person name="Boston L."/>
            <person name="Williams M."/>
            <person name="Peterson D."/>
            <person name="Mcgee K."/>
            <person name="Jones D."/>
            <person name="Wendel J."/>
            <person name="Stelly D."/>
            <person name="Grimwood J."/>
            <person name="Schmutz J."/>
        </authorList>
    </citation>
    <scope>NUCLEOTIDE SEQUENCE [LARGE SCALE GENOMIC DNA]</scope>
    <source>
        <strain evidence="2">7179.01</strain>
    </source>
</reference>
<feature type="chain" id="PRO_5022892368" evidence="1">
    <location>
        <begin position="26"/>
        <end position="104"/>
    </location>
</feature>
<feature type="signal peptide" evidence="1">
    <location>
        <begin position="1"/>
        <end position="25"/>
    </location>
</feature>
<name>A0A5D2R4W9_GOSTO</name>
<evidence type="ECO:0000256" key="1">
    <source>
        <dbReference type="SAM" id="SignalP"/>
    </source>
</evidence>
<sequence>MVMKLPYLGLCLFLVFFSLVSIVASGSGKGLPILSFDERYIQLNEDDNLVIHRDGKVVHLSLNERTGICLKLEKRTRVKLELTFGLKLGVEPTDLGSLLRLVFY</sequence>
<keyword evidence="3" id="KW-1185">Reference proteome</keyword>
<evidence type="ECO:0000313" key="2">
    <source>
        <dbReference type="EMBL" id="TYI35729.1"/>
    </source>
</evidence>
<evidence type="ECO:0000313" key="3">
    <source>
        <dbReference type="Proteomes" id="UP000322667"/>
    </source>
</evidence>